<keyword evidence="5" id="KW-1185">Reference proteome</keyword>
<dbReference type="PANTHER" id="PTHR45880">
    <property type="entry name" value="RNA-BINDING MOTIF PROTEIN, X-LINKED 2"/>
    <property type="match status" value="1"/>
</dbReference>
<evidence type="ECO:0000259" key="3">
    <source>
        <dbReference type="PROSITE" id="PS50102"/>
    </source>
</evidence>
<feature type="domain" description="RRM" evidence="3">
    <location>
        <begin position="34"/>
        <end position="108"/>
    </location>
</feature>
<dbReference type="InterPro" id="IPR051847">
    <property type="entry name" value="RNA_proc/Spliceosome_comp"/>
</dbReference>
<dbReference type="Gene3D" id="3.30.70.330">
    <property type="match status" value="1"/>
</dbReference>
<comment type="caution">
    <text evidence="4">The sequence shown here is derived from an EMBL/GenBank/DDBJ whole genome shotgun (WGS) entry which is preliminary data.</text>
</comment>
<reference evidence="4 5" key="1">
    <citation type="submission" date="2024-05" db="EMBL/GenBank/DDBJ databases">
        <title>Long read based assembly of the Candida bracarensis genome reveals expanded adhesin content.</title>
        <authorList>
            <person name="Marcet-Houben M."/>
            <person name="Ksiezopolska E."/>
            <person name="Gabaldon T."/>
        </authorList>
    </citation>
    <scope>NUCLEOTIDE SEQUENCE [LARGE SCALE GENOMIC DNA]</scope>
    <source>
        <strain evidence="4 5">CBM6</strain>
    </source>
</reference>
<dbReference type="InterPro" id="IPR045844">
    <property type="entry name" value="RRM_Ist3-like"/>
</dbReference>
<dbReference type="SUPFAM" id="SSF54928">
    <property type="entry name" value="RNA-binding domain, RBD"/>
    <property type="match status" value="1"/>
</dbReference>
<keyword evidence="1 2" id="KW-0694">RNA-binding</keyword>
<dbReference type="Pfam" id="PF00076">
    <property type="entry name" value="RRM_1"/>
    <property type="match status" value="1"/>
</dbReference>
<evidence type="ECO:0000313" key="4">
    <source>
        <dbReference type="EMBL" id="KAL3232974.1"/>
    </source>
</evidence>
<evidence type="ECO:0000256" key="2">
    <source>
        <dbReference type="PROSITE-ProRule" id="PRU00176"/>
    </source>
</evidence>
<name>A0ABR4NW59_9SACH</name>
<organism evidence="4 5">
    <name type="scientific">Nakaseomyces bracarensis</name>
    <dbReference type="NCBI Taxonomy" id="273131"/>
    <lineage>
        <taxon>Eukaryota</taxon>
        <taxon>Fungi</taxon>
        <taxon>Dikarya</taxon>
        <taxon>Ascomycota</taxon>
        <taxon>Saccharomycotina</taxon>
        <taxon>Saccharomycetes</taxon>
        <taxon>Saccharomycetales</taxon>
        <taxon>Saccharomycetaceae</taxon>
        <taxon>Nakaseomyces</taxon>
    </lineage>
</organism>
<dbReference type="SMART" id="SM00360">
    <property type="entry name" value="RRM"/>
    <property type="match status" value="1"/>
</dbReference>
<protein>
    <recommendedName>
        <fullName evidence="3">RRM domain-containing protein</fullName>
    </recommendedName>
</protein>
<evidence type="ECO:0000256" key="1">
    <source>
        <dbReference type="ARBA" id="ARBA00022884"/>
    </source>
</evidence>
<evidence type="ECO:0000313" key="5">
    <source>
        <dbReference type="Proteomes" id="UP001623330"/>
    </source>
</evidence>
<dbReference type="InterPro" id="IPR035979">
    <property type="entry name" value="RBD_domain_sf"/>
</dbReference>
<gene>
    <name evidence="4" type="ORF">RNJ44_04890</name>
</gene>
<dbReference type="PROSITE" id="PS50102">
    <property type="entry name" value="RRM"/>
    <property type="match status" value="1"/>
</dbReference>
<accession>A0ABR4NW59</accession>
<proteinExistence type="predicted"/>
<dbReference type="InterPro" id="IPR000504">
    <property type="entry name" value="RRM_dom"/>
</dbReference>
<dbReference type="CDD" id="cd12411">
    <property type="entry name" value="RRM_ist3_like"/>
    <property type="match status" value="1"/>
</dbReference>
<dbReference type="EMBL" id="JBEVYD010000005">
    <property type="protein sequence ID" value="KAL3232974.1"/>
    <property type="molecule type" value="Genomic_DNA"/>
</dbReference>
<dbReference type="InterPro" id="IPR012677">
    <property type="entry name" value="Nucleotide-bd_a/b_plait_sf"/>
</dbReference>
<dbReference type="Proteomes" id="UP001623330">
    <property type="component" value="Unassembled WGS sequence"/>
</dbReference>
<sequence>MNQIKTIQRINETELEQGILNPERSWHNEYKDQAYIFIGGLNRELTEGDILTVFSQYGVPVDILLVRDKETHESKGFAYLKYEDQRSTILAVDNLNGIKLAGRLIKVDHIYFKPRDDIPEYTLAIRDELDTDKVPEDKLQIVSKGKPDQEFDEELLDPMESYKSKKV</sequence>
<dbReference type="PANTHER" id="PTHR45880:SF1">
    <property type="entry name" value="RNA-BINDING MOTIF PROTEIN, X-LINKED 2"/>
    <property type="match status" value="1"/>
</dbReference>